<dbReference type="Pfam" id="PF05257">
    <property type="entry name" value="CHAP"/>
    <property type="match status" value="1"/>
</dbReference>
<dbReference type="EMBL" id="FXSZ01000002">
    <property type="protein sequence ID" value="SMO48090.1"/>
    <property type="molecule type" value="Genomic_DNA"/>
</dbReference>
<name>A0A521BNA4_9SPHI</name>
<dbReference type="OrthoDB" id="9813532at2"/>
<evidence type="ECO:0000259" key="1">
    <source>
        <dbReference type="PROSITE" id="PS50911"/>
    </source>
</evidence>
<organism evidence="2 3">
    <name type="scientific">Solitalea koreensis</name>
    <dbReference type="NCBI Taxonomy" id="543615"/>
    <lineage>
        <taxon>Bacteria</taxon>
        <taxon>Pseudomonadati</taxon>
        <taxon>Bacteroidota</taxon>
        <taxon>Sphingobacteriia</taxon>
        <taxon>Sphingobacteriales</taxon>
        <taxon>Sphingobacteriaceae</taxon>
        <taxon>Solitalea</taxon>
    </lineage>
</organism>
<reference evidence="2 3" key="1">
    <citation type="submission" date="2017-05" db="EMBL/GenBank/DDBJ databases">
        <authorList>
            <person name="Varghese N."/>
            <person name="Submissions S."/>
        </authorList>
    </citation>
    <scope>NUCLEOTIDE SEQUENCE [LARGE SCALE GENOMIC DNA]</scope>
    <source>
        <strain evidence="2 3">DSM 21342</strain>
    </source>
</reference>
<evidence type="ECO:0000313" key="3">
    <source>
        <dbReference type="Proteomes" id="UP000315971"/>
    </source>
</evidence>
<dbReference type="RefSeq" id="WP_142601908.1">
    <property type="nucleotide sequence ID" value="NZ_FXSZ01000002.1"/>
</dbReference>
<dbReference type="Gene3D" id="3.90.1720.10">
    <property type="entry name" value="endopeptidase domain like (from Nostoc punctiforme)"/>
    <property type="match status" value="1"/>
</dbReference>
<feature type="domain" description="Peptidase C51" evidence="1">
    <location>
        <begin position="22"/>
        <end position="167"/>
    </location>
</feature>
<sequence>MKASDLIVAIATQYLGKTEKPNNSGFNDATFEKKMKAVGWREGEAWCSYLVELIWKEAFEARPDLVEAINKAASGSATATFRQFDVANVFEVGQKPKPGAIAIWRYGNGWQGHAGIVKSVVDANTFISIEGNTNDKGGREGYIVAEKRRLVKAPYSEKGLNVVGFIYPETV</sequence>
<dbReference type="SUPFAM" id="SSF54001">
    <property type="entry name" value="Cysteine proteinases"/>
    <property type="match status" value="1"/>
</dbReference>
<dbReference type="AlphaFoldDB" id="A0A521BNA4"/>
<keyword evidence="3" id="KW-1185">Reference proteome</keyword>
<dbReference type="InterPro" id="IPR038765">
    <property type="entry name" value="Papain-like_cys_pep_sf"/>
</dbReference>
<protein>
    <submittedName>
        <fullName evidence="2">CHAP domain-containing protein</fullName>
    </submittedName>
</protein>
<gene>
    <name evidence="2" type="ORF">SAMN06265350_102325</name>
</gene>
<proteinExistence type="predicted"/>
<accession>A0A521BNA4</accession>
<dbReference type="InterPro" id="IPR007921">
    <property type="entry name" value="CHAP_dom"/>
</dbReference>
<evidence type="ECO:0000313" key="2">
    <source>
        <dbReference type="EMBL" id="SMO48090.1"/>
    </source>
</evidence>
<dbReference type="PROSITE" id="PS50911">
    <property type="entry name" value="CHAP"/>
    <property type="match status" value="1"/>
</dbReference>
<dbReference type="Proteomes" id="UP000315971">
    <property type="component" value="Unassembled WGS sequence"/>
</dbReference>